<proteinExistence type="predicted"/>
<dbReference type="EMBL" id="LAZR01031252">
    <property type="protein sequence ID" value="KKL54288.1"/>
    <property type="molecule type" value="Genomic_DNA"/>
</dbReference>
<comment type="caution">
    <text evidence="2">The sequence shown here is derived from an EMBL/GenBank/DDBJ whole genome shotgun (WGS) entry which is preliminary data.</text>
</comment>
<feature type="compositionally biased region" description="Basic residues" evidence="1">
    <location>
        <begin position="7"/>
        <end position="16"/>
    </location>
</feature>
<evidence type="ECO:0000313" key="2">
    <source>
        <dbReference type="EMBL" id="KKL54288.1"/>
    </source>
</evidence>
<sequence>MVDFHKMLRANRKPAAKGKSSMPKIKLTAQQRGAEKIALDTRDHLF</sequence>
<name>A0A0F9CY69_9ZZZZ</name>
<protein>
    <submittedName>
        <fullName evidence="2">Uncharacterized protein</fullName>
    </submittedName>
</protein>
<gene>
    <name evidence="2" type="ORF">LCGC14_2266870</name>
</gene>
<reference evidence="2" key="1">
    <citation type="journal article" date="2015" name="Nature">
        <title>Complex archaea that bridge the gap between prokaryotes and eukaryotes.</title>
        <authorList>
            <person name="Spang A."/>
            <person name="Saw J.H."/>
            <person name="Jorgensen S.L."/>
            <person name="Zaremba-Niedzwiedzka K."/>
            <person name="Martijn J."/>
            <person name="Lind A.E."/>
            <person name="van Eijk R."/>
            <person name="Schleper C."/>
            <person name="Guy L."/>
            <person name="Ettema T.J."/>
        </authorList>
    </citation>
    <scope>NUCLEOTIDE SEQUENCE</scope>
</reference>
<dbReference type="AlphaFoldDB" id="A0A0F9CY69"/>
<feature type="non-terminal residue" evidence="2">
    <location>
        <position position="46"/>
    </location>
</feature>
<feature type="region of interest" description="Disordered" evidence="1">
    <location>
        <begin position="1"/>
        <end position="25"/>
    </location>
</feature>
<accession>A0A0F9CY69</accession>
<evidence type="ECO:0000256" key="1">
    <source>
        <dbReference type="SAM" id="MobiDB-lite"/>
    </source>
</evidence>
<organism evidence="2">
    <name type="scientific">marine sediment metagenome</name>
    <dbReference type="NCBI Taxonomy" id="412755"/>
    <lineage>
        <taxon>unclassified sequences</taxon>
        <taxon>metagenomes</taxon>
        <taxon>ecological metagenomes</taxon>
    </lineage>
</organism>